<feature type="compositionally biased region" description="Basic and acidic residues" evidence="1">
    <location>
        <begin position="705"/>
        <end position="714"/>
    </location>
</feature>
<feature type="compositionally biased region" description="Polar residues" evidence="1">
    <location>
        <begin position="715"/>
        <end position="724"/>
    </location>
</feature>
<reference evidence="3" key="1">
    <citation type="journal article" date="2023" name="bioRxiv">
        <title>Complete genome of the Medicago anthracnose fungus, Colletotrichum destructivum, reveals a mini-chromosome-like region within a core chromosome.</title>
        <authorList>
            <person name="Lapalu N."/>
            <person name="Simon A."/>
            <person name="Lu A."/>
            <person name="Plaumann P.-L."/>
            <person name="Amselem J."/>
            <person name="Pigne S."/>
            <person name="Auger A."/>
            <person name="Koch C."/>
            <person name="Dallery J.-F."/>
            <person name="O'Connell R.J."/>
        </authorList>
    </citation>
    <scope>NUCLEOTIDE SEQUENCE [LARGE SCALE GENOMIC DNA]</scope>
    <source>
        <strain evidence="3">CBS 520.97</strain>
    </source>
</reference>
<sequence length="724" mass="80280">MPPSTRKKRTAVLSTLGNDWGSTAIRLFFYYIEEQRLEWVNNRAASNKCDETRYHNGSWSGYIDVSGNGPVYTGDDVPSAFQIPAKLIIGKGKGIDETNPLLAVVERNKGNATFNRRCEEGPVAAVRAFAAQIEMHVQSKNKPLEIVDFGLTVPAHWTLDEMENYVKVLKRGLPRSLRQGDSRLRNLYFMTEVEAFAHFFFHDPDRVEEVLGAIIRHFVLFLDFGGHSMNGCNFFIRGADGTFAFIRAQEPFGVVGGSAQWEAAVGEFCAKNTVSSGGAMFKVTPEIYNRLLKKFREELRMLVRDVFSDIELRAKLPEGPNGGSGDVWTTISANQSAAFFREATSAPLHLAQSQIKELARLQRRCPGVGAKVIVSGGTAKNETVQGVLRDICKAAGLDEPVFVHDNMGSHESFNIARGAALATAANMTLLQFMENGAVFGIQMLQGDRANTDKYWDDKAHIVLSRKGREWREGQPYVVTVSGADRFKIICEPLSDKASRRKYLDCTNTYDVLDLLVPDRGDWIFSLKMAPGDEGLLLERTKVSGPDRETQKLHLEMEFRRSQLCFLVNADESIESLHMGLGVTADGELVALTDKLEQSLELKKEQAMREAETSAAVSLGDPYDDYHSPPPTAAATAAAARPSLRRARSPDEAAEDERPQKRSGRWKPQGRLPELKLAPCRYVEEFRAGDLQEEGEDQDSFGSSDESYHEADTSRDSSASLGALS</sequence>
<keyword evidence="3" id="KW-1185">Reference proteome</keyword>
<feature type="region of interest" description="Disordered" evidence="1">
    <location>
        <begin position="604"/>
        <end position="724"/>
    </location>
</feature>
<dbReference type="KEGG" id="cdet:87943601"/>
<dbReference type="GeneID" id="87943601"/>
<dbReference type="EMBL" id="CP137308">
    <property type="protein sequence ID" value="WQF82084.1"/>
    <property type="molecule type" value="Genomic_DNA"/>
</dbReference>
<dbReference type="AlphaFoldDB" id="A0AAX4IFG6"/>
<name>A0AAX4IFG6_9PEZI</name>
<organism evidence="2 3">
    <name type="scientific">Colletotrichum destructivum</name>
    <dbReference type="NCBI Taxonomy" id="34406"/>
    <lineage>
        <taxon>Eukaryota</taxon>
        <taxon>Fungi</taxon>
        <taxon>Dikarya</taxon>
        <taxon>Ascomycota</taxon>
        <taxon>Pezizomycotina</taxon>
        <taxon>Sordariomycetes</taxon>
        <taxon>Hypocreomycetidae</taxon>
        <taxon>Glomerellales</taxon>
        <taxon>Glomerellaceae</taxon>
        <taxon>Colletotrichum</taxon>
        <taxon>Colletotrichum destructivum species complex</taxon>
    </lineage>
</organism>
<feature type="compositionally biased region" description="Basic and acidic residues" evidence="1">
    <location>
        <begin position="647"/>
        <end position="659"/>
    </location>
</feature>
<dbReference type="Proteomes" id="UP001322277">
    <property type="component" value="Chromosome 4"/>
</dbReference>
<evidence type="ECO:0000313" key="2">
    <source>
        <dbReference type="EMBL" id="WQF82084.1"/>
    </source>
</evidence>
<accession>A0AAX4IFG6</accession>
<feature type="compositionally biased region" description="Low complexity" evidence="1">
    <location>
        <begin position="632"/>
        <end position="641"/>
    </location>
</feature>
<evidence type="ECO:0000256" key="1">
    <source>
        <dbReference type="SAM" id="MobiDB-lite"/>
    </source>
</evidence>
<protein>
    <submittedName>
        <fullName evidence="2">Uncharacterized protein</fullName>
    </submittedName>
</protein>
<evidence type="ECO:0000313" key="3">
    <source>
        <dbReference type="Proteomes" id="UP001322277"/>
    </source>
</evidence>
<dbReference type="RefSeq" id="XP_062779308.1">
    <property type="nucleotide sequence ID" value="XM_062923257.1"/>
</dbReference>
<proteinExistence type="predicted"/>
<gene>
    <name evidence="2" type="ORF">CDEST_07098</name>
</gene>